<feature type="compositionally biased region" description="Pro residues" evidence="1">
    <location>
        <begin position="25"/>
        <end position="45"/>
    </location>
</feature>
<accession>A0A7X5V0A3</accession>
<reference evidence="3 4" key="1">
    <citation type="submission" date="2020-03" db="EMBL/GenBank/DDBJ databases">
        <title>Genomic Encyclopedia of Type Strains, Phase IV (KMG-IV): sequencing the most valuable type-strain genomes for metagenomic binning, comparative biology and taxonomic classification.</title>
        <authorList>
            <person name="Goeker M."/>
        </authorList>
    </citation>
    <scope>NUCLEOTIDE SEQUENCE [LARGE SCALE GENOMIC DNA]</scope>
    <source>
        <strain evidence="3 4">DSM 4733</strain>
    </source>
</reference>
<evidence type="ECO:0008006" key="5">
    <source>
        <dbReference type="Google" id="ProtNLM"/>
    </source>
</evidence>
<dbReference type="Proteomes" id="UP000564677">
    <property type="component" value="Unassembled WGS sequence"/>
</dbReference>
<keyword evidence="2" id="KW-0732">Signal</keyword>
<dbReference type="RefSeq" id="WP_167299459.1">
    <property type="nucleotide sequence ID" value="NZ_JAASQV010000002.1"/>
</dbReference>
<name>A0A7X5V0A3_9SPHN</name>
<evidence type="ECO:0000313" key="4">
    <source>
        <dbReference type="Proteomes" id="UP000564677"/>
    </source>
</evidence>
<evidence type="ECO:0000256" key="1">
    <source>
        <dbReference type="SAM" id="MobiDB-lite"/>
    </source>
</evidence>
<organism evidence="3 4">
    <name type="scientific">Sphingomonas leidyi</name>
    <dbReference type="NCBI Taxonomy" id="68569"/>
    <lineage>
        <taxon>Bacteria</taxon>
        <taxon>Pseudomonadati</taxon>
        <taxon>Pseudomonadota</taxon>
        <taxon>Alphaproteobacteria</taxon>
        <taxon>Sphingomonadales</taxon>
        <taxon>Sphingomonadaceae</taxon>
        <taxon>Sphingomonas</taxon>
    </lineage>
</organism>
<sequence length="471" mass="50022">MSRRTSLLLPLLLAACSGGGGGGTPPGPAPTPTPSPSPSPSPSPTGDPLDQAINDAAAAILADTCRPAGPDCAWTDRAYSPVEFEMAPGNGEAVLIIDNLPRLPVRAIRFRKHIKGYFRLGEGGAANAATTGWRIPTALWSALDRFSGPTHVPSQRLAPIGDAAKQAYPDIAFDNVGHGSTVFSLLADNVPAQPLVLLDSIDLEDIAPTRYCDASGTAAVQAELVQAAQRAADAIVALMRANNVRFVNYSAGHTFQTVRDSWQAACAKPLPAEGVLRDKLAAYAPIYAALFGTPGVLTVQAGSENDGLHDAPYDQRIAAHYNRVRVGYFTALTSGLDDAGRGDIAALQGWPARAEADIFVNTGVLPARPWPFNRTPLLQSDDFSAALMPVTAAHTSWVTPLALARMVHLRFSRFPDRPFDDALIAAIFDAATPALCPGQWDNRCAFQDPMLHGQTEAVRLGHRPREYTGMP</sequence>
<keyword evidence="4" id="KW-1185">Reference proteome</keyword>
<protein>
    <recommendedName>
        <fullName evidence="5">Lipoprotein</fullName>
    </recommendedName>
</protein>
<feature type="region of interest" description="Disordered" evidence="1">
    <location>
        <begin position="18"/>
        <end position="50"/>
    </location>
</feature>
<comment type="caution">
    <text evidence="3">The sequence shown here is derived from an EMBL/GenBank/DDBJ whole genome shotgun (WGS) entry which is preliminary data.</text>
</comment>
<proteinExistence type="predicted"/>
<dbReference type="PROSITE" id="PS51257">
    <property type="entry name" value="PROKAR_LIPOPROTEIN"/>
    <property type="match status" value="1"/>
</dbReference>
<feature type="signal peptide" evidence="2">
    <location>
        <begin position="1"/>
        <end position="22"/>
    </location>
</feature>
<gene>
    <name evidence="3" type="ORF">FHR20_002003</name>
</gene>
<feature type="chain" id="PRO_5030830838" description="Lipoprotein" evidence="2">
    <location>
        <begin position="23"/>
        <end position="471"/>
    </location>
</feature>
<evidence type="ECO:0000256" key="2">
    <source>
        <dbReference type="SAM" id="SignalP"/>
    </source>
</evidence>
<dbReference type="EMBL" id="JAASQV010000002">
    <property type="protein sequence ID" value="NIJ65041.1"/>
    <property type="molecule type" value="Genomic_DNA"/>
</dbReference>
<dbReference type="AlphaFoldDB" id="A0A7X5V0A3"/>
<evidence type="ECO:0000313" key="3">
    <source>
        <dbReference type="EMBL" id="NIJ65041.1"/>
    </source>
</evidence>